<dbReference type="eggNOG" id="ENOG502RXWY">
    <property type="taxonomic scope" value="Eukaryota"/>
</dbReference>
<gene>
    <name evidence="2" type="ORF">LEMA_P004660.1</name>
</gene>
<dbReference type="AlphaFoldDB" id="E5AEP0"/>
<evidence type="ECO:0000313" key="3">
    <source>
        <dbReference type="Proteomes" id="UP000002668"/>
    </source>
</evidence>
<dbReference type="GO" id="GO:0004525">
    <property type="term" value="F:ribonuclease III activity"/>
    <property type="evidence" value="ECO:0007669"/>
    <property type="project" value="InterPro"/>
</dbReference>
<dbReference type="InterPro" id="IPR040030">
    <property type="entry name" value="Ribosomal_mL57"/>
</dbReference>
<dbReference type="Gene3D" id="1.10.1520.10">
    <property type="entry name" value="Ribonuclease III domain"/>
    <property type="match status" value="1"/>
</dbReference>
<evidence type="ECO:0000259" key="1">
    <source>
        <dbReference type="Pfam" id="PF14622"/>
    </source>
</evidence>
<organism evidence="2 3">
    <name type="scientific">Leptosphaeria maculans (strain JN3 / isolate v23.1.3 / race Av1-4-5-6-7-8)</name>
    <name type="common">Blackleg fungus</name>
    <name type="synonym">Phoma lingam</name>
    <dbReference type="NCBI Taxonomy" id="985895"/>
    <lineage>
        <taxon>Eukaryota</taxon>
        <taxon>Fungi</taxon>
        <taxon>Dikarya</taxon>
        <taxon>Ascomycota</taxon>
        <taxon>Pezizomycotina</taxon>
        <taxon>Dothideomycetes</taxon>
        <taxon>Pleosporomycetidae</taxon>
        <taxon>Pleosporales</taxon>
        <taxon>Pleosporineae</taxon>
        <taxon>Leptosphaeriaceae</taxon>
        <taxon>Plenodomus</taxon>
        <taxon>Plenodomus lingam/Leptosphaeria maculans species complex</taxon>
    </lineage>
</organism>
<dbReference type="EMBL" id="FP929139">
    <property type="protein sequence ID" value="CBY01679.1"/>
    <property type="molecule type" value="Genomic_DNA"/>
</dbReference>
<dbReference type="GO" id="GO:0032543">
    <property type="term" value="P:mitochondrial translation"/>
    <property type="evidence" value="ECO:0007669"/>
    <property type="project" value="InterPro"/>
</dbReference>
<dbReference type="PANTHER" id="PTHR28160:SF1">
    <property type="entry name" value="LARGE RIBOSOMAL SUBUNIT PROTEIN ML57"/>
    <property type="match status" value="1"/>
</dbReference>
<reference evidence="3" key="1">
    <citation type="journal article" date="2011" name="Nat. Commun.">
        <title>Effector diversification within compartments of the Leptosphaeria maculans genome affected by Repeat-Induced Point mutations.</title>
        <authorList>
            <person name="Rouxel T."/>
            <person name="Grandaubert J."/>
            <person name="Hane J.K."/>
            <person name="Hoede C."/>
            <person name="van de Wouw A.P."/>
            <person name="Couloux A."/>
            <person name="Dominguez V."/>
            <person name="Anthouard V."/>
            <person name="Bally P."/>
            <person name="Bourras S."/>
            <person name="Cozijnsen A.J."/>
            <person name="Ciuffetti L.M."/>
            <person name="Degrave A."/>
            <person name="Dilmaghani A."/>
            <person name="Duret L."/>
            <person name="Fudal I."/>
            <person name="Goodwin S.B."/>
            <person name="Gout L."/>
            <person name="Glaser N."/>
            <person name="Linglin J."/>
            <person name="Kema G.H.J."/>
            <person name="Lapalu N."/>
            <person name="Lawrence C.B."/>
            <person name="May K."/>
            <person name="Meyer M."/>
            <person name="Ollivier B."/>
            <person name="Poulain J."/>
            <person name="Schoch C.L."/>
            <person name="Simon A."/>
            <person name="Spatafora J.W."/>
            <person name="Stachowiak A."/>
            <person name="Turgeon B.G."/>
            <person name="Tyler B.M."/>
            <person name="Vincent D."/>
            <person name="Weissenbach J."/>
            <person name="Amselem J."/>
            <person name="Quesneville H."/>
            <person name="Oliver R.P."/>
            <person name="Wincker P."/>
            <person name="Balesdent M.-H."/>
            <person name="Howlett B.J."/>
        </authorList>
    </citation>
    <scope>NUCLEOTIDE SEQUENCE [LARGE SCALE GENOMIC DNA]</scope>
    <source>
        <strain evidence="3">JN3 / isolate v23.1.3 / race Av1-4-5-6-7-8</strain>
    </source>
</reference>
<accession>E5AEP0</accession>
<proteinExistence type="predicted"/>
<dbReference type="OMA" id="AHTMYAV"/>
<dbReference type="HOGENOM" id="CLU_057354_0_0_1"/>
<dbReference type="GO" id="GO:0006396">
    <property type="term" value="P:RNA processing"/>
    <property type="evidence" value="ECO:0007669"/>
    <property type="project" value="InterPro"/>
</dbReference>
<dbReference type="InterPro" id="IPR036389">
    <property type="entry name" value="RNase_III_sf"/>
</dbReference>
<dbReference type="InParanoid" id="E5AEP0"/>
<dbReference type="OrthoDB" id="2281895at2759"/>
<dbReference type="GO" id="GO:0005762">
    <property type="term" value="C:mitochondrial large ribosomal subunit"/>
    <property type="evidence" value="ECO:0007669"/>
    <property type="project" value="InterPro"/>
</dbReference>
<name>E5AEP0_LEPMJ</name>
<feature type="domain" description="RNase III" evidence="1">
    <location>
        <begin position="111"/>
        <end position="258"/>
    </location>
</feature>
<dbReference type="Proteomes" id="UP000002668">
    <property type="component" value="Genome"/>
</dbReference>
<keyword evidence="3" id="KW-1185">Reference proteome</keyword>
<dbReference type="VEuPathDB" id="FungiDB:LEMA_P004660.1"/>
<dbReference type="PANTHER" id="PTHR28160">
    <property type="entry name" value="54S RIBOSOMAL PROTEIN L15, MITOCHONDRIAL"/>
    <property type="match status" value="1"/>
</dbReference>
<dbReference type="InterPro" id="IPR000999">
    <property type="entry name" value="RNase_III_dom"/>
</dbReference>
<dbReference type="CDD" id="cd00593">
    <property type="entry name" value="RIBOc"/>
    <property type="match status" value="1"/>
</dbReference>
<sequence length="267" mass="29533">MASKRPIRVLLSTASSPLLRPAQSSTRTAAVVRTSASTCPFSSTSTCSSAPEYDTQAENRPRWQYTPARMTAPFRIRPQARGGVFQVNEDPRRLDDAYTRMLGPGGDKVLDDEVKWLAVTHKSFDHGRRGFNDRLAYLGRRIVELQTAQALIKSPQETQWPRDSNDIPMPDEFGRKPYLHPALNGLQGLTDEAESVVLSQKRLSQLAERYGLDKADKLQDSGMEAVLITSLYAIVGAIALERGGQVANKIVQEKILAPLGFSFSTET</sequence>
<protein>
    <recommendedName>
        <fullName evidence="1">RNase III domain-containing protein</fullName>
    </recommendedName>
</protein>
<dbReference type="GO" id="GO:0003735">
    <property type="term" value="F:structural constituent of ribosome"/>
    <property type="evidence" value="ECO:0007669"/>
    <property type="project" value="InterPro"/>
</dbReference>
<dbReference type="STRING" id="985895.E5AEP0"/>
<evidence type="ECO:0000313" key="2">
    <source>
        <dbReference type="EMBL" id="CBY01679.1"/>
    </source>
</evidence>
<dbReference type="Pfam" id="PF14622">
    <property type="entry name" value="Ribonucleas_3_3"/>
    <property type="match status" value="1"/>
</dbReference>
<dbReference type="FunFam" id="1.10.1520.10:FF:000018">
    <property type="entry name" value="RNase III domain protein"/>
    <property type="match status" value="1"/>
</dbReference>
<dbReference type="SUPFAM" id="SSF69065">
    <property type="entry name" value="RNase III domain-like"/>
    <property type="match status" value="1"/>
</dbReference>